<accession>A0AAV4SBF6</accession>
<dbReference type="AlphaFoldDB" id="A0AAV4SBF6"/>
<evidence type="ECO:0000256" key="2">
    <source>
        <dbReference type="SAM" id="Phobius"/>
    </source>
</evidence>
<keyword evidence="2" id="KW-0812">Transmembrane</keyword>
<reference evidence="3 4" key="1">
    <citation type="submission" date="2021-06" db="EMBL/GenBank/DDBJ databases">
        <title>Caerostris darwini draft genome.</title>
        <authorList>
            <person name="Kono N."/>
            <person name="Arakawa K."/>
        </authorList>
    </citation>
    <scope>NUCLEOTIDE SEQUENCE [LARGE SCALE GENOMIC DNA]</scope>
</reference>
<dbReference type="Proteomes" id="UP001054837">
    <property type="component" value="Unassembled WGS sequence"/>
</dbReference>
<proteinExistence type="predicted"/>
<evidence type="ECO:0000313" key="3">
    <source>
        <dbReference type="EMBL" id="GIY29712.1"/>
    </source>
</evidence>
<gene>
    <name evidence="3" type="ORF">CDAR_506241</name>
</gene>
<organism evidence="3 4">
    <name type="scientific">Caerostris darwini</name>
    <dbReference type="NCBI Taxonomy" id="1538125"/>
    <lineage>
        <taxon>Eukaryota</taxon>
        <taxon>Metazoa</taxon>
        <taxon>Ecdysozoa</taxon>
        <taxon>Arthropoda</taxon>
        <taxon>Chelicerata</taxon>
        <taxon>Arachnida</taxon>
        <taxon>Araneae</taxon>
        <taxon>Araneomorphae</taxon>
        <taxon>Entelegynae</taxon>
        <taxon>Araneoidea</taxon>
        <taxon>Araneidae</taxon>
        <taxon>Caerostris</taxon>
    </lineage>
</organism>
<keyword evidence="4" id="KW-1185">Reference proteome</keyword>
<evidence type="ECO:0008006" key="5">
    <source>
        <dbReference type="Google" id="ProtNLM"/>
    </source>
</evidence>
<keyword evidence="2" id="KW-0472">Membrane</keyword>
<feature type="region of interest" description="Disordered" evidence="1">
    <location>
        <begin position="76"/>
        <end position="100"/>
    </location>
</feature>
<sequence>MRFTIRVSLIFPISTCKTVKLPHSERSPATGPFEGFRRGPRIHRPPFRFVHFFSPAQFIQTCVGLLLFFFSVPSSQRGRRLKTGAAADNTVRPRHSRPIT</sequence>
<feature type="transmembrane region" description="Helical" evidence="2">
    <location>
        <begin position="49"/>
        <end position="72"/>
    </location>
</feature>
<protein>
    <recommendedName>
        <fullName evidence="5">Secreted protein</fullName>
    </recommendedName>
</protein>
<dbReference type="EMBL" id="BPLQ01007370">
    <property type="protein sequence ID" value="GIY29712.1"/>
    <property type="molecule type" value="Genomic_DNA"/>
</dbReference>
<keyword evidence="2" id="KW-1133">Transmembrane helix</keyword>
<comment type="caution">
    <text evidence="3">The sequence shown here is derived from an EMBL/GenBank/DDBJ whole genome shotgun (WGS) entry which is preliminary data.</text>
</comment>
<evidence type="ECO:0000256" key="1">
    <source>
        <dbReference type="SAM" id="MobiDB-lite"/>
    </source>
</evidence>
<evidence type="ECO:0000313" key="4">
    <source>
        <dbReference type="Proteomes" id="UP001054837"/>
    </source>
</evidence>
<name>A0AAV4SBF6_9ARAC</name>